<accession>A0A3R8Q545</accession>
<reference evidence="2" key="2">
    <citation type="submission" date="2018-12" db="EMBL/GenBank/DDBJ databases">
        <title>Maribacter lutimaris sp. nov., isolated from marine sediment.</title>
        <authorList>
            <person name="Kim K.K."/>
        </authorList>
    </citation>
    <scope>NUCLEOTIDE SEQUENCE [LARGE SCALE GENOMIC DNA]</scope>
    <source>
        <strain evidence="2">PoM-212</strain>
    </source>
</reference>
<reference evidence="2" key="1">
    <citation type="submission" date="2018-08" db="EMBL/GenBank/DDBJ databases">
        <authorList>
            <person name="Khan S.A."/>
            <person name="J S.E."/>
        </authorList>
    </citation>
    <scope>NUCLEOTIDE SEQUENCE [LARGE SCALE GENOMIC DNA]</scope>
    <source>
        <strain evidence="2">PoM-212</strain>
    </source>
</reference>
<sequence>MTPSLTFKDFTESDRFLKIQNTFALDHVHSNPTESPYKEVLKQDFEITRENYNPLNNEQFYEDVSFYRDFLFPEIDNLPKKFISFFKNKLEKDLVIKPDDIKDVAQFYLSAFQNQQKLIKDAEHLEYVVKKRLDEKVIIVLDYLSEVYVDPMYSEADKIKFKLKRNEIILLFYLLREGKYIDNKYNSELGALMNRYFLYWDEREESFKQIKKARTTIGDFSNGTKTYTRALENLQSIFTKVLK</sequence>
<keyword evidence="2" id="KW-1185">Reference proteome</keyword>
<organism evidence="1 2">
    <name type="scientific">Maribacter algicola</name>
    <dbReference type="NCBI Taxonomy" id="2498892"/>
    <lineage>
        <taxon>Bacteria</taxon>
        <taxon>Pseudomonadati</taxon>
        <taxon>Bacteroidota</taxon>
        <taxon>Flavobacteriia</taxon>
        <taxon>Flavobacteriales</taxon>
        <taxon>Flavobacteriaceae</taxon>
        <taxon>Maribacter</taxon>
    </lineage>
</organism>
<evidence type="ECO:0000313" key="2">
    <source>
        <dbReference type="Proteomes" id="UP000286990"/>
    </source>
</evidence>
<dbReference type="AlphaFoldDB" id="A0A3R8Q545"/>
<name>A0A3R8Q545_9FLAO</name>
<dbReference type="RefSeq" id="WP_125221626.1">
    <property type="nucleotide sequence ID" value="NZ_QUSX01000001.1"/>
</dbReference>
<comment type="caution">
    <text evidence="1">The sequence shown here is derived from an EMBL/GenBank/DDBJ whole genome shotgun (WGS) entry which is preliminary data.</text>
</comment>
<proteinExistence type="predicted"/>
<protein>
    <submittedName>
        <fullName evidence="1">Uncharacterized protein</fullName>
    </submittedName>
</protein>
<dbReference type="Proteomes" id="UP000286990">
    <property type="component" value="Unassembled WGS sequence"/>
</dbReference>
<evidence type="ECO:0000313" key="1">
    <source>
        <dbReference type="EMBL" id="RRQ49809.1"/>
    </source>
</evidence>
<dbReference type="EMBL" id="QUSX01000001">
    <property type="protein sequence ID" value="RRQ49809.1"/>
    <property type="molecule type" value="Genomic_DNA"/>
</dbReference>
<dbReference type="OrthoDB" id="1447897at2"/>
<gene>
    <name evidence="1" type="ORF">DZC72_04250</name>
</gene>